<reference evidence="1 2" key="1">
    <citation type="submission" date="2010-12" db="EMBL/GenBank/DDBJ databases">
        <authorList>
            <person name="Muzny D."/>
            <person name="Qin X."/>
            <person name="Deng J."/>
            <person name="Jiang H."/>
            <person name="Liu Y."/>
            <person name="Qu J."/>
            <person name="Song X.-Z."/>
            <person name="Zhang L."/>
            <person name="Thornton R."/>
            <person name="Coyle M."/>
            <person name="Francisco L."/>
            <person name="Jackson L."/>
            <person name="Javaid M."/>
            <person name="Korchina V."/>
            <person name="Kovar C."/>
            <person name="Mata R."/>
            <person name="Mathew T."/>
            <person name="Ngo R."/>
            <person name="Nguyen L."/>
            <person name="Nguyen N."/>
            <person name="Okwuonu G."/>
            <person name="Ongeri F."/>
            <person name="Pham C."/>
            <person name="Simmons D."/>
            <person name="Wilczek-Boney K."/>
            <person name="Hale W."/>
            <person name="Jakkamsetti A."/>
            <person name="Pham P."/>
            <person name="Ruth R."/>
            <person name="San Lucas F."/>
            <person name="Warren J."/>
            <person name="Zhang J."/>
            <person name="Zhao Z."/>
            <person name="Zhou C."/>
            <person name="Zhu D."/>
            <person name="Lee S."/>
            <person name="Bess C."/>
            <person name="Blankenburg K."/>
            <person name="Forbes L."/>
            <person name="Fu Q."/>
            <person name="Gubbala S."/>
            <person name="Hirani K."/>
            <person name="Jayaseelan J.C."/>
            <person name="Lara F."/>
            <person name="Munidasa M."/>
            <person name="Palculict T."/>
            <person name="Patil S."/>
            <person name="Pu L.-L."/>
            <person name="Saada N."/>
            <person name="Tang L."/>
            <person name="Weissenberger G."/>
            <person name="Zhu Y."/>
            <person name="Hemphill L."/>
            <person name="Shang Y."/>
            <person name="Youmans B."/>
            <person name="Ayvaz T."/>
            <person name="Ross M."/>
            <person name="Santibanez J."/>
            <person name="Aqrawi P."/>
            <person name="Gross S."/>
            <person name="Joshi V."/>
            <person name="Fowler G."/>
            <person name="Nazareth L."/>
            <person name="Reid J."/>
            <person name="Worley K."/>
            <person name="Petrosino J."/>
            <person name="Highlander S."/>
            <person name="Gibbs R."/>
        </authorList>
    </citation>
    <scope>NUCLEOTIDE SEQUENCE [LARGE SCALE GENOMIC DNA]</scope>
    <source>
        <strain evidence="1 2">ATCC 51599</strain>
    </source>
</reference>
<dbReference type="Pfam" id="PF02643">
    <property type="entry name" value="DUF192"/>
    <property type="match status" value="1"/>
</dbReference>
<comment type="caution">
    <text evidence="1">The sequence shown here is derived from an EMBL/GenBank/DDBJ whole genome shotgun (WGS) entry which is preliminary data.</text>
</comment>
<organism evidence="1 2">
    <name type="scientific">Lautropia mirabilis ATCC 51599</name>
    <dbReference type="NCBI Taxonomy" id="887898"/>
    <lineage>
        <taxon>Bacteria</taxon>
        <taxon>Pseudomonadati</taxon>
        <taxon>Pseudomonadota</taxon>
        <taxon>Betaproteobacteria</taxon>
        <taxon>Burkholderiales</taxon>
        <taxon>Burkholderiaceae</taxon>
        <taxon>Lautropia</taxon>
    </lineage>
</organism>
<sequence>MNAHAEFDTDRVRIHVHHARTWWQRARGLIAHPEPRHGAGMFFPKTNAVHGMGMAHALDIVFLDRDQKVLRCCRLPRFGMRICRRARAVLELREGEVSRLDIRPGMRLQLVPDEDIFSPEGGTFRAAK</sequence>
<dbReference type="Gene3D" id="2.60.120.1140">
    <property type="entry name" value="Protein of unknown function DUF192"/>
    <property type="match status" value="1"/>
</dbReference>
<dbReference type="HOGENOM" id="CLU_097039_4_0_4"/>
<dbReference type="InterPro" id="IPR003795">
    <property type="entry name" value="DUF192"/>
</dbReference>
<proteinExistence type="predicted"/>
<dbReference type="eggNOG" id="COG1430">
    <property type="taxonomic scope" value="Bacteria"/>
</dbReference>
<dbReference type="Proteomes" id="UP000011021">
    <property type="component" value="Unassembled WGS sequence"/>
</dbReference>
<accession>E7RV02</accession>
<dbReference type="EMBL" id="AEQP01000002">
    <property type="protein sequence ID" value="EFV95606.1"/>
    <property type="molecule type" value="Genomic_DNA"/>
</dbReference>
<dbReference type="RefSeq" id="WP_005672527.1">
    <property type="nucleotide sequence ID" value="NZ_CP146288.1"/>
</dbReference>
<dbReference type="STRING" id="887898.HMPREF0551_0514"/>
<gene>
    <name evidence="1" type="ORF">HMPREF0551_0514</name>
</gene>
<dbReference type="InterPro" id="IPR038695">
    <property type="entry name" value="Saro_0823-like_sf"/>
</dbReference>
<name>E7RV02_9BURK</name>
<keyword evidence="2" id="KW-1185">Reference proteome</keyword>
<protein>
    <submittedName>
        <fullName evidence="1">Putative ACR, COG1430</fullName>
    </submittedName>
</protein>
<dbReference type="AlphaFoldDB" id="E7RV02"/>
<evidence type="ECO:0000313" key="2">
    <source>
        <dbReference type="Proteomes" id="UP000011021"/>
    </source>
</evidence>
<evidence type="ECO:0000313" key="1">
    <source>
        <dbReference type="EMBL" id="EFV95606.1"/>
    </source>
</evidence>